<feature type="non-terminal residue" evidence="2">
    <location>
        <position position="1"/>
    </location>
</feature>
<sequence length="59" mass="6179">DWGMSIQAQHRAGKRPGPEASVLGAAPPCHLGAMAGASCPYPGVVDGAPRHHYHRLKPI</sequence>
<protein>
    <submittedName>
        <fullName evidence="2">Uncharacterized protein</fullName>
    </submittedName>
</protein>
<gene>
    <name evidence="2" type="ORF">HAX54_022910</name>
</gene>
<evidence type="ECO:0000313" key="2">
    <source>
        <dbReference type="EMBL" id="MCD9638760.1"/>
    </source>
</evidence>
<evidence type="ECO:0000313" key="3">
    <source>
        <dbReference type="Proteomes" id="UP000823775"/>
    </source>
</evidence>
<feature type="region of interest" description="Disordered" evidence="1">
    <location>
        <begin position="1"/>
        <end position="21"/>
    </location>
</feature>
<dbReference type="EMBL" id="JACEIK010002772">
    <property type="protein sequence ID" value="MCD9638760.1"/>
    <property type="molecule type" value="Genomic_DNA"/>
</dbReference>
<name>A0ABS8UY61_DATST</name>
<reference evidence="2 3" key="1">
    <citation type="journal article" date="2021" name="BMC Genomics">
        <title>Datura genome reveals duplications of psychoactive alkaloid biosynthetic genes and high mutation rate following tissue culture.</title>
        <authorList>
            <person name="Rajewski A."/>
            <person name="Carter-House D."/>
            <person name="Stajich J."/>
            <person name="Litt A."/>
        </authorList>
    </citation>
    <scope>NUCLEOTIDE SEQUENCE [LARGE SCALE GENOMIC DNA]</scope>
    <source>
        <strain evidence="2">AR-01</strain>
    </source>
</reference>
<keyword evidence="3" id="KW-1185">Reference proteome</keyword>
<accession>A0ABS8UY61</accession>
<comment type="caution">
    <text evidence="2">The sequence shown here is derived from an EMBL/GenBank/DDBJ whole genome shotgun (WGS) entry which is preliminary data.</text>
</comment>
<evidence type="ECO:0000256" key="1">
    <source>
        <dbReference type="SAM" id="MobiDB-lite"/>
    </source>
</evidence>
<dbReference type="Proteomes" id="UP000823775">
    <property type="component" value="Unassembled WGS sequence"/>
</dbReference>
<proteinExistence type="predicted"/>
<organism evidence="2 3">
    <name type="scientific">Datura stramonium</name>
    <name type="common">Jimsonweed</name>
    <name type="synonym">Common thornapple</name>
    <dbReference type="NCBI Taxonomy" id="4076"/>
    <lineage>
        <taxon>Eukaryota</taxon>
        <taxon>Viridiplantae</taxon>
        <taxon>Streptophyta</taxon>
        <taxon>Embryophyta</taxon>
        <taxon>Tracheophyta</taxon>
        <taxon>Spermatophyta</taxon>
        <taxon>Magnoliopsida</taxon>
        <taxon>eudicotyledons</taxon>
        <taxon>Gunneridae</taxon>
        <taxon>Pentapetalae</taxon>
        <taxon>asterids</taxon>
        <taxon>lamiids</taxon>
        <taxon>Solanales</taxon>
        <taxon>Solanaceae</taxon>
        <taxon>Solanoideae</taxon>
        <taxon>Datureae</taxon>
        <taxon>Datura</taxon>
    </lineage>
</organism>